<evidence type="ECO:0000313" key="3">
    <source>
        <dbReference type="Proteomes" id="UP001194468"/>
    </source>
</evidence>
<proteinExistence type="predicted"/>
<dbReference type="EMBL" id="WHUW01000097">
    <property type="protein sequence ID" value="KAF8425064.1"/>
    <property type="molecule type" value="Genomic_DNA"/>
</dbReference>
<dbReference type="AlphaFoldDB" id="A0AAD4G8E7"/>
<dbReference type="PANTHER" id="PTHR10622:SF10">
    <property type="entry name" value="HET DOMAIN-CONTAINING PROTEIN"/>
    <property type="match status" value="1"/>
</dbReference>
<sequence>SHVWQGKEPSFQDVNQAGSVWGLDSSPLNEKLRKFCEVARSDGYRWAWSDTYCIVKTISTVLNQSLKMMYKWYEASAAAFVLLVDVASPSAPGSLTGSKWMTRAWTSRELLSPR</sequence>
<gene>
    <name evidence="2" type="ORF">L210DRAFT_3743779</name>
</gene>
<keyword evidence="3" id="KW-1185">Reference proteome</keyword>
<organism evidence="2 3">
    <name type="scientific">Boletus edulis BED1</name>
    <dbReference type="NCBI Taxonomy" id="1328754"/>
    <lineage>
        <taxon>Eukaryota</taxon>
        <taxon>Fungi</taxon>
        <taxon>Dikarya</taxon>
        <taxon>Basidiomycota</taxon>
        <taxon>Agaricomycotina</taxon>
        <taxon>Agaricomycetes</taxon>
        <taxon>Agaricomycetidae</taxon>
        <taxon>Boletales</taxon>
        <taxon>Boletineae</taxon>
        <taxon>Boletaceae</taxon>
        <taxon>Boletoideae</taxon>
        <taxon>Boletus</taxon>
    </lineage>
</organism>
<name>A0AAD4G8E7_BOLED</name>
<evidence type="ECO:0000259" key="1">
    <source>
        <dbReference type="Pfam" id="PF06985"/>
    </source>
</evidence>
<reference evidence="2" key="2">
    <citation type="journal article" date="2020" name="Nat. Commun.">
        <title>Large-scale genome sequencing of mycorrhizal fungi provides insights into the early evolution of symbiotic traits.</title>
        <authorList>
            <person name="Miyauchi S."/>
            <person name="Kiss E."/>
            <person name="Kuo A."/>
            <person name="Drula E."/>
            <person name="Kohler A."/>
            <person name="Sanchez-Garcia M."/>
            <person name="Morin E."/>
            <person name="Andreopoulos B."/>
            <person name="Barry K.W."/>
            <person name="Bonito G."/>
            <person name="Buee M."/>
            <person name="Carver A."/>
            <person name="Chen C."/>
            <person name="Cichocki N."/>
            <person name="Clum A."/>
            <person name="Culley D."/>
            <person name="Crous P.W."/>
            <person name="Fauchery L."/>
            <person name="Girlanda M."/>
            <person name="Hayes R.D."/>
            <person name="Keri Z."/>
            <person name="LaButti K."/>
            <person name="Lipzen A."/>
            <person name="Lombard V."/>
            <person name="Magnuson J."/>
            <person name="Maillard F."/>
            <person name="Murat C."/>
            <person name="Nolan M."/>
            <person name="Ohm R.A."/>
            <person name="Pangilinan J."/>
            <person name="Pereira M.F."/>
            <person name="Perotto S."/>
            <person name="Peter M."/>
            <person name="Pfister S."/>
            <person name="Riley R."/>
            <person name="Sitrit Y."/>
            <person name="Stielow J.B."/>
            <person name="Szollosi G."/>
            <person name="Zifcakova L."/>
            <person name="Stursova M."/>
            <person name="Spatafora J.W."/>
            <person name="Tedersoo L."/>
            <person name="Vaario L.M."/>
            <person name="Yamada A."/>
            <person name="Yan M."/>
            <person name="Wang P."/>
            <person name="Xu J."/>
            <person name="Bruns T."/>
            <person name="Baldrian P."/>
            <person name="Vilgalys R."/>
            <person name="Dunand C."/>
            <person name="Henrissat B."/>
            <person name="Grigoriev I.V."/>
            <person name="Hibbett D."/>
            <person name="Nagy L.G."/>
            <person name="Martin F.M."/>
        </authorList>
    </citation>
    <scope>NUCLEOTIDE SEQUENCE</scope>
    <source>
        <strain evidence="2">BED1</strain>
    </source>
</reference>
<dbReference type="Proteomes" id="UP001194468">
    <property type="component" value="Unassembled WGS sequence"/>
</dbReference>
<evidence type="ECO:0000313" key="2">
    <source>
        <dbReference type="EMBL" id="KAF8425064.1"/>
    </source>
</evidence>
<dbReference type="InterPro" id="IPR010730">
    <property type="entry name" value="HET"/>
</dbReference>
<dbReference type="PANTHER" id="PTHR10622">
    <property type="entry name" value="HET DOMAIN-CONTAINING PROTEIN"/>
    <property type="match status" value="1"/>
</dbReference>
<protein>
    <recommendedName>
        <fullName evidence="1">Heterokaryon incompatibility domain-containing protein</fullName>
    </recommendedName>
</protein>
<dbReference type="Pfam" id="PF06985">
    <property type="entry name" value="HET"/>
    <property type="match status" value="1"/>
</dbReference>
<feature type="domain" description="Heterokaryon incompatibility" evidence="1">
    <location>
        <begin position="1"/>
        <end position="85"/>
    </location>
</feature>
<reference evidence="2" key="1">
    <citation type="submission" date="2019-10" db="EMBL/GenBank/DDBJ databases">
        <authorList>
            <consortium name="DOE Joint Genome Institute"/>
            <person name="Kuo A."/>
            <person name="Miyauchi S."/>
            <person name="Kiss E."/>
            <person name="Drula E."/>
            <person name="Kohler A."/>
            <person name="Sanchez-Garcia M."/>
            <person name="Andreopoulos B."/>
            <person name="Barry K.W."/>
            <person name="Bonito G."/>
            <person name="Buee M."/>
            <person name="Carver A."/>
            <person name="Chen C."/>
            <person name="Cichocki N."/>
            <person name="Clum A."/>
            <person name="Culley D."/>
            <person name="Crous P.W."/>
            <person name="Fauchery L."/>
            <person name="Girlanda M."/>
            <person name="Hayes R."/>
            <person name="Keri Z."/>
            <person name="LaButti K."/>
            <person name="Lipzen A."/>
            <person name="Lombard V."/>
            <person name="Magnuson J."/>
            <person name="Maillard F."/>
            <person name="Morin E."/>
            <person name="Murat C."/>
            <person name="Nolan M."/>
            <person name="Ohm R."/>
            <person name="Pangilinan J."/>
            <person name="Pereira M."/>
            <person name="Perotto S."/>
            <person name="Peter M."/>
            <person name="Riley R."/>
            <person name="Sitrit Y."/>
            <person name="Stielow B."/>
            <person name="Szollosi G."/>
            <person name="Zifcakova L."/>
            <person name="Stursova M."/>
            <person name="Spatafora J.W."/>
            <person name="Tedersoo L."/>
            <person name="Vaario L.-M."/>
            <person name="Yamada A."/>
            <person name="Yan M."/>
            <person name="Wang P."/>
            <person name="Xu J."/>
            <person name="Bruns T."/>
            <person name="Baldrian P."/>
            <person name="Vilgalys R."/>
            <person name="Henrissat B."/>
            <person name="Grigoriev I.V."/>
            <person name="Hibbett D."/>
            <person name="Nagy L.G."/>
            <person name="Martin F.M."/>
        </authorList>
    </citation>
    <scope>NUCLEOTIDE SEQUENCE</scope>
    <source>
        <strain evidence="2">BED1</strain>
    </source>
</reference>
<feature type="non-terminal residue" evidence="2">
    <location>
        <position position="1"/>
    </location>
</feature>
<comment type="caution">
    <text evidence="2">The sequence shown here is derived from an EMBL/GenBank/DDBJ whole genome shotgun (WGS) entry which is preliminary data.</text>
</comment>
<accession>A0AAD4G8E7</accession>